<dbReference type="Proteomes" id="UP000635245">
    <property type="component" value="Unassembled WGS sequence"/>
</dbReference>
<organism evidence="2 3">
    <name type="scientific">Prauserella cavernicola</name>
    <dbReference type="NCBI Taxonomy" id="2800127"/>
    <lineage>
        <taxon>Bacteria</taxon>
        <taxon>Bacillati</taxon>
        <taxon>Actinomycetota</taxon>
        <taxon>Actinomycetes</taxon>
        <taxon>Pseudonocardiales</taxon>
        <taxon>Pseudonocardiaceae</taxon>
        <taxon>Prauserella</taxon>
    </lineage>
</organism>
<dbReference type="RefSeq" id="WP_200313970.1">
    <property type="nucleotide sequence ID" value="NZ_JAENJH010000001.1"/>
</dbReference>
<dbReference type="EMBL" id="JAENJH010000001">
    <property type="protein sequence ID" value="MBK1782988.1"/>
    <property type="molecule type" value="Genomic_DNA"/>
</dbReference>
<name>A0A934QND1_9PSEU</name>
<dbReference type="GO" id="GO:0043856">
    <property type="term" value="F:anti-sigma factor antagonist activity"/>
    <property type="evidence" value="ECO:0007669"/>
    <property type="project" value="TreeGrafter"/>
</dbReference>
<feature type="domain" description="STAS" evidence="1">
    <location>
        <begin position="23"/>
        <end position="124"/>
    </location>
</feature>
<dbReference type="PROSITE" id="PS50801">
    <property type="entry name" value="STAS"/>
    <property type="match status" value="1"/>
</dbReference>
<dbReference type="InterPro" id="IPR036513">
    <property type="entry name" value="STAS_dom_sf"/>
</dbReference>
<dbReference type="Pfam" id="PF01740">
    <property type="entry name" value="STAS"/>
    <property type="match status" value="1"/>
</dbReference>
<evidence type="ECO:0000313" key="3">
    <source>
        <dbReference type="Proteomes" id="UP000635245"/>
    </source>
</evidence>
<dbReference type="Gene3D" id="3.30.750.24">
    <property type="entry name" value="STAS domain"/>
    <property type="match status" value="1"/>
</dbReference>
<comment type="caution">
    <text evidence="2">The sequence shown here is derived from an EMBL/GenBank/DDBJ whole genome shotgun (WGS) entry which is preliminary data.</text>
</comment>
<dbReference type="InterPro" id="IPR002645">
    <property type="entry name" value="STAS_dom"/>
</dbReference>
<evidence type="ECO:0000259" key="1">
    <source>
        <dbReference type="PROSITE" id="PS50801"/>
    </source>
</evidence>
<reference evidence="2" key="1">
    <citation type="submission" date="2020-12" db="EMBL/GenBank/DDBJ databases">
        <title>Prauserella sp. ASG 168, a novel actinomycete isolated from cave rock.</title>
        <authorList>
            <person name="Suriyachadkun C."/>
        </authorList>
    </citation>
    <scope>NUCLEOTIDE SEQUENCE</scope>
    <source>
        <strain evidence="2">ASG 168</strain>
    </source>
</reference>
<protein>
    <submittedName>
        <fullName evidence="2">STAS domain-containing protein</fullName>
    </submittedName>
</protein>
<sequence>MPDHPLFSDVDVLLSWRSHWPAPDLVVVSVHGEIDLSTAARLRFALTEHLDLLPRVVVADLVPVRFLGVAGLNVFTEVRTVAAERGAQLRIVTGGRRPLQRPIELCGLCDVLPVYRTVEDALGR</sequence>
<dbReference type="AlphaFoldDB" id="A0A934QND1"/>
<accession>A0A934QND1</accession>
<dbReference type="PANTHER" id="PTHR33495">
    <property type="entry name" value="ANTI-SIGMA FACTOR ANTAGONIST TM_1081-RELATED-RELATED"/>
    <property type="match status" value="1"/>
</dbReference>
<dbReference type="SUPFAM" id="SSF52091">
    <property type="entry name" value="SpoIIaa-like"/>
    <property type="match status" value="1"/>
</dbReference>
<dbReference type="PANTHER" id="PTHR33495:SF13">
    <property type="entry name" value="ANTI-SIGMA-F FACTOR ANTAGONIST RSFB"/>
    <property type="match status" value="1"/>
</dbReference>
<proteinExistence type="predicted"/>
<dbReference type="CDD" id="cd07043">
    <property type="entry name" value="STAS_anti-anti-sigma_factors"/>
    <property type="match status" value="1"/>
</dbReference>
<gene>
    <name evidence="2" type="ORF">JHE00_01525</name>
</gene>
<evidence type="ECO:0000313" key="2">
    <source>
        <dbReference type="EMBL" id="MBK1782988.1"/>
    </source>
</evidence>
<keyword evidence="3" id="KW-1185">Reference proteome</keyword>